<accession>X1VSX7</accession>
<organism evidence="2">
    <name type="scientific">marine sediment metagenome</name>
    <dbReference type="NCBI Taxonomy" id="412755"/>
    <lineage>
        <taxon>unclassified sequences</taxon>
        <taxon>metagenomes</taxon>
        <taxon>ecological metagenomes</taxon>
    </lineage>
</organism>
<dbReference type="SUPFAM" id="SSF55874">
    <property type="entry name" value="ATPase domain of HSP90 chaperone/DNA topoisomerase II/histidine kinase"/>
    <property type="match status" value="1"/>
</dbReference>
<dbReference type="Gene3D" id="3.30.565.10">
    <property type="entry name" value="Histidine kinase-like ATPase, C-terminal domain"/>
    <property type="match status" value="1"/>
</dbReference>
<evidence type="ECO:0000313" key="2">
    <source>
        <dbReference type="EMBL" id="GAJ12940.1"/>
    </source>
</evidence>
<sequence>TISKSIIERIGGEIWIESERDKGTTVFFSLPKSKPPFKNTT</sequence>
<dbReference type="AlphaFoldDB" id="X1VSX7"/>
<comment type="caution">
    <text evidence="2">The sequence shown here is derived from an EMBL/GenBank/DDBJ whole genome shotgun (WGS) entry which is preliminary data.</text>
</comment>
<reference evidence="2" key="1">
    <citation type="journal article" date="2014" name="Front. Microbiol.">
        <title>High frequency of phylogenetically diverse reductive dehalogenase-homologous genes in deep subseafloor sedimentary metagenomes.</title>
        <authorList>
            <person name="Kawai M."/>
            <person name="Futagami T."/>
            <person name="Toyoda A."/>
            <person name="Takaki Y."/>
            <person name="Nishi S."/>
            <person name="Hori S."/>
            <person name="Arai W."/>
            <person name="Tsubouchi T."/>
            <person name="Morono Y."/>
            <person name="Uchiyama I."/>
            <person name="Ito T."/>
            <person name="Fujiyama A."/>
            <person name="Inagaki F."/>
            <person name="Takami H."/>
        </authorList>
    </citation>
    <scope>NUCLEOTIDE SEQUENCE</scope>
    <source>
        <strain evidence="2">Expedition CK06-06</strain>
    </source>
</reference>
<dbReference type="Pfam" id="PF02518">
    <property type="entry name" value="HATPase_c"/>
    <property type="match status" value="1"/>
</dbReference>
<feature type="non-terminal residue" evidence="2">
    <location>
        <position position="1"/>
    </location>
</feature>
<dbReference type="InterPro" id="IPR036890">
    <property type="entry name" value="HATPase_C_sf"/>
</dbReference>
<name>X1VSX7_9ZZZZ</name>
<protein>
    <recommendedName>
        <fullName evidence="1">Histidine kinase/HSP90-like ATPase domain-containing protein</fullName>
    </recommendedName>
</protein>
<evidence type="ECO:0000259" key="1">
    <source>
        <dbReference type="Pfam" id="PF02518"/>
    </source>
</evidence>
<proteinExistence type="predicted"/>
<feature type="domain" description="Histidine kinase/HSP90-like ATPase" evidence="1">
    <location>
        <begin position="2"/>
        <end position="33"/>
    </location>
</feature>
<dbReference type="InterPro" id="IPR003594">
    <property type="entry name" value="HATPase_dom"/>
</dbReference>
<dbReference type="EMBL" id="BARW01028441">
    <property type="protein sequence ID" value="GAJ12940.1"/>
    <property type="molecule type" value="Genomic_DNA"/>
</dbReference>
<gene>
    <name evidence="2" type="ORF">S12H4_45913</name>
</gene>